<evidence type="ECO:0000259" key="4">
    <source>
        <dbReference type="Pfam" id="PF13439"/>
    </source>
</evidence>
<organism evidence="5 6">
    <name type="scientific">Ferrithrix thermotolerans DSM 19514</name>
    <dbReference type="NCBI Taxonomy" id="1121881"/>
    <lineage>
        <taxon>Bacteria</taxon>
        <taxon>Bacillati</taxon>
        <taxon>Actinomycetota</taxon>
        <taxon>Acidimicrobiia</taxon>
        <taxon>Acidimicrobiales</taxon>
        <taxon>Acidimicrobiaceae</taxon>
        <taxon>Ferrithrix</taxon>
    </lineage>
</organism>
<dbReference type="GO" id="GO:0009103">
    <property type="term" value="P:lipopolysaccharide biosynthetic process"/>
    <property type="evidence" value="ECO:0007669"/>
    <property type="project" value="TreeGrafter"/>
</dbReference>
<evidence type="ECO:0000313" key="6">
    <source>
        <dbReference type="Proteomes" id="UP000184295"/>
    </source>
</evidence>
<dbReference type="PANTHER" id="PTHR46401:SF2">
    <property type="entry name" value="GLYCOSYLTRANSFERASE WBBK-RELATED"/>
    <property type="match status" value="1"/>
</dbReference>
<feature type="domain" description="Glycosyltransferase subfamily 4-like N-terminal" evidence="4">
    <location>
        <begin position="17"/>
        <end position="177"/>
    </location>
</feature>
<dbReference type="Gene3D" id="3.40.50.2000">
    <property type="entry name" value="Glycogen Phosphorylase B"/>
    <property type="match status" value="2"/>
</dbReference>
<dbReference type="Pfam" id="PF13439">
    <property type="entry name" value="Glyco_transf_4"/>
    <property type="match status" value="1"/>
</dbReference>
<dbReference type="SUPFAM" id="SSF53756">
    <property type="entry name" value="UDP-Glycosyltransferase/glycogen phosphorylase"/>
    <property type="match status" value="1"/>
</dbReference>
<dbReference type="Proteomes" id="UP000184295">
    <property type="component" value="Unassembled WGS sequence"/>
</dbReference>
<dbReference type="InterPro" id="IPR028098">
    <property type="entry name" value="Glyco_trans_4-like_N"/>
</dbReference>
<dbReference type="EMBL" id="FQUL01000014">
    <property type="protein sequence ID" value="SHE64190.1"/>
    <property type="molecule type" value="Genomic_DNA"/>
</dbReference>
<keyword evidence="2 5" id="KW-0808">Transferase</keyword>
<reference evidence="6" key="1">
    <citation type="submission" date="2016-11" db="EMBL/GenBank/DDBJ databases">
        <authorList>
            <person name="Varghese N."/>
            <person name="Submissions S."/>
        </authorList>
    </citation>
    <scope>NUCLEOTIDE SEQUENCE [LARGE SCALE GENOMIC DNA]</scope>
    <source>
        <strain evidence="6">DSM 19514</strain>
    </source>
</reference>
<dbReference type="Pfam" id="PF00534">
    <property type="entry name" value="Glycos_transf_1"/>
    <property type="match status" value="1"/>
</dbReference>
<proteinExistence type="predicted"/>
<protein>
    <submittedName>
        <fullName evidence="5">Glycosyltransferase involved in cell wall bisynthesis</fullName>
    </submittedName>
</protein>
<dbReference type="PANTHER" id="PTHR46401">
    <property type="entry name" value="GLYCOSYLTRANSFERASE WBBK-RELATED"/>
    <property type="match status" value="1"/>
</dbReference>
<keyword evidence="6" id="KW-1185">Reference proteome</keyword>
<evidence type="ECO:0000313" key="5">
    <source>
        <dbReference type="EMBL" id="SHE64190.1"/>
    </source>
</evidence>
<accession>A0A1M4V5J2</accession>
<sequence>MDSLVSIDVSAVPPQPKGVGRYAIEMLKALGPLVHPELEVGLCVSRSNAELFYSLGSNVAVLCESPANRLARLTWEQSFLPFLLNRTGVRLHHGIHYTAPLLYRGIRVVTVHDVTFITSPQWHEPEKVQFFSRALRWAARNTDAIVVPSFDTANKLKILLSPTAEVVVIPHGVKTTRGPGYRDNYTDRSGSPFILFVGTVEPRKSVETLVMAFDEIAGEFDSLRLVIAGQIGWRADKAKTAISNSPFRSRIDLLGFVSDDELERLYNQASVFVYPSLEEGFGLPVLEAMAHHVPVVTTRDSAMAEVSEGYASLVSAGDVLGLASEISKELTSPRSRKELTDKACNLLASYTWERSARGHLALYETLLQG</sequence>
<dbReference type="GO" id="GO:0016757">
    <property type="term" value="F:glycosyltransferase activity"/>
    <property type="evidence" value="ECO:0007669"/>
    <property type="project" value="UniProtKB-KW"/>
</dbReference>
<dbReference type="RefSeq" id="WP_072789942.1">
    <property type="nucleotide sequence ID" value="NZ_FQUL01000014.1"/>
</dbReference>
<keyword evidence="1" id="KW-0328">Glycosyltransferase</keyword>
<dbReference type="AlphaFoldDB" id="A0A1M4V5J2"/>
<evidence type="ECO:0000256" key="1">
    <source>
        <dbReference type="ARBA" id="ARBA00022676"/>
    </source>
</evidence>
<gene>
    <name evidence="5" type="ORF">SAMN02745225_01191</name>
</gene>
<dbReference type="InterPro" id="IPR001296">
    <property type="entry name" value="Glyco_trans_1"/>
</dbReference>
<dbReference type="OrthoDB" id="9801609at2"/>
<feature type="domain" description="Glycosyl transferase family 1" evidence="3">
    <location>
        <begin position="187"/>
        <end position="343"/>
    </location>
</feature>
<evidence type="ECO:0000259" key="3">
    <source>
        <dbReference type="Pfam" id="PF00534"/>
    </source>
</evidence>
<name>A0A1M4V5J2_9ACTN</name>
<dbReference type="STRING" id="1121881.SAMN02745225_01191"/>
<dbReference type="CDD" id="cd03809">
    <property type="entry name" value="GT4_MtfB-like"/>
    <property type="match status" value="1"/>
</dbReference>
<evidence type="ECO:0000256" key="2">
    <source>
        <dbReference type="ARBA" id="ARBA00022679"/>
    </source>
</evidence>